<evidence type="ECO:0000313" key="2">
    <source>
        <dbReference type="Proteomes" id="UP001057348"/>
    </source>
</evidence>
<dbReference type="EMBL" id="CP092751">
    <property type="protein sequence ID" value="USP97411.1"/>
    <property type="molecule type" value="Genomic_DNA"/>
</dbReference>
<reference evidence="1" key="1">
    <citation type="submission" date="2022-02" db="EMBL/GenBank/DDBJ databases">
        <title>Draft Genome Sequence of Bacillus vallismortis Strain BL01, Isolated from Artemisia lerchiana Web. Roots.</title>
        <authorList>
            <person name="Chebotar V.K."/>
            <person name="Gancheva M.S."/>
            <person name="Chizhevskaya E.P."/>
            <person name="Komarova O.V."/>
            <person name="Baganova M.E."/>
            <person name="Zaplatkin A.N."/>
            <person name="Pishchik V.N."/>
        </authorList>
    </citation>
    <scope>NUCLEOTIDE SEQUENCE</scope>
    <source>
        <strain evidence="1">BL01</strain>
    </source>
</reference>
<dbReference type="Proteomes" id="UP001057348">
    <property type="component" value="Chromosome"/>
</dbReference>
<organism evidence="1 2">
    <name type="scientific">Bacillus vallismortis</name>
    <dbReference type="NCBI Taxonomy" id="72361"/>
    <lineage>
        <taxon>Bacteria</taxon>
        <taxon>Bacillati</taxon>
        <taxon>Bacillota</taxon>
        <taxon>Bacilli</taxon>
        <taxon>Bacillales</taxon>
        <taxon>Bacillaceae</taxon>
        <taxon>Bacillus</taxon>
    </lineage>
</organism>
<keyword evidence="2" id="KW-1185">Reference proteome</keyword>
<dbReference type="RefSeq" id="WP_253269160.1">
    <property type="nucleotide sequence ID" value="NZ_CP092751.1"/>
</dbReference>
<name>A0ABY4Y466_BACVA</name>
<gene>
    <name evidence="1" type="ORF">MKF32_09465</name>
</gene>
<accession>A0ABY4Y466</accession>
<evidence type="ECO:0000313" key="1">
    <source>
        <dbReference type="EMBL" id="USP97411.1"/>
    </source>
</evidence>
<evidence type="ECO:0008006" key="3">
    <source>
        <dbReference type="Google" id="ProtNLM"/>
    </source>
</evidence>
<sequence length="149" mass="17498">MNIAKTLNKELDIIPLLYGSLGLEKVTGLDFSPEDIDILIPLLFLEEKWEKLKKIMELQGYKMVDLHEHEFKKTNTNIGIAYIEDLKPFADVDYNNLEVFEDYGARYHLITIDDYLKIYNNSLLDGYRRTKKNNKDQSKINILNKLIQN</sequence>
<proteinExistence type="predicted"/>
<protein>
    <recommendedName>
        <fullName evidence="3">Phosphoribosylanthranilate isomerase</fullName>
    </recommendedName>
</protein>